<feature type="transmembrane region" description="Helical" evidence="1">
    <location>
        <begin position="49"/>
        <end position="72"/>
    </location>
</feature>
<protein>
    <submittedName>
        <fullName evidence="2">Uncharacterized protein</fullName>
    </submittedName>
</protein>
<evidence type="ECO:0000313" key="3">
    <source>
        <dbReference type="Proteomes" id="UP000313312"/>
    </source>
</evidence>
<reference evidence="2 3" key="1">
    <citation type="submission" date="2018-05" db="EMBL/GenBank/DDBJ databases">
        <title>Lactobacillus sanfranciscensis Ah4 draft denome sequence.</title>
        <authorList>
            <person name="Zhang G."/>
        </authorList>
    </citation>
    <scope>NUCLEOTIDE SEQUENCE [LARGE SCALE GENOMIC DNA]</scope>
    <source>
        <strain evidence="2 3">Ah4</strain>
    </source>
</reference>
<comment type="caution">
    <text evidence="2">The sequence shown here is derived from an EMBL/GenBank/DDBJ whole genome shotgun (WGS) entry which is preliminary data.</text>
</comment>
<accession>A0A5C4TJI9</accession>
<feature type="transmembrane region" description="Helical" evidence="1">
    <location>
        <begin position="112"/>
        <end position="132"/>
    </location>
</feature>
<dbReference type="Proteomes" id="UP000313312">
    <property type="component" value="Unassembled WGS sequence"/>
</dbReference>
<dbReference type="RefSeq" id="WP_139562522.1">
    <property type="nucleotide sequence ID" value="NZ_JARBEV010000033.1"/>
</dbReference>
<proteinExistence type="predicted"/>
<keyword evidence="1" id="KW-1133">Transmembrane helix</keyword>
<feature type="transmembrane region" description="Helical" evidence="1">
    <location>
        <begin position="21"/>
        <end position="43"/>
    </location>
</feature>
<dbReference type="AlphaFoldDB" id="A0A5C4TJI9"/>
<gene>
    <name evidence="2" type="ORF">DID87_05885</name>
</gene>
<feature type="transmembrane region" description="Helical" evidence="1">
    <location>
        <begin position="138"/>
        <end position="161"/>
    </location>
</feature>
<sequence>MFEIQRYIQKWSNILKKLTKFKYLFFILMIAIIFLTASVVVYQGGIRNFMMLLFGILIGLLAALWVIFTLVYRDAKKIMTLLNLNDLSSLGNLPQFGSVGKMTGAIKYVAKANLIFGLLVLFLIIFAIISLIHSSLFVILVFMFGVLGGIFSILSLIAKFAEKKNEFIIMKK</sequence>
<keyword evidence="1" id="KW-0812">Transmembrane</keyword>
<organism evidence="2 3">
    <name type="scientific">Fructilactobacillus sanfranciscensis</name>
    <name type="common">Lactobacillus sanfranciscensis</name>
    <dbReference type="NCBI Taxonomy" id="1625"/>
    <lineage>
        <taxon>Bacteria</taxon>
        <taxon>Bacillati</taxon>
        <taxon>Bacillota</taxon>
        <taxon>Bacilli</taxon>
        <taxon>Lactobacillales</taxon>
        <taxon>Lactobacillaceae</taxon>
        <taxon>Fructilactobacillus</taxon>
    </lineage>
</organism>
<evidence type="ECO:0000256" key="1">
    <source>
        <dbReference type="SAM" id="Phobius"/>
    </source>
</evidence>
<name>A0A5C4TJI9_FRUSA</name>
<dbReference type="EMBL" id="QFCR01000022">
    <property type="protein sequence ID" value="TNK89987.1"/>
    <property type="molecule type" value="Genomic_DNA"/>
</dbReference>
<keyword evidence="1" id="KW-0472">Membrane</keyword>
<evidence type="ECO:0000313" key="2">
    <source>
        <dbReference type="EMBL" id="TNK89987.1"/>
    </source>
</evidence>